<evidence type="ECO:0000313" key="2">
    <source>
        <dbReference type="Proteomes" id="UP000184192"/>
    </source>
</evidence>
<dbReference type="eggNOG" id="ENOG503354D">
    <property type="taxonomic scope" value="Bacteria"/>
</dbReference>
<dbReference type="RefSeq" id="WP_025831313.1">
    <property type="nucleotide sequence ID" value="NZ_FQZN01000012.1"/>
</dbReference>
<name>A0A1M6FKG6_9BACE</name>
<evidence type="ECO:0000313" key="1">
    <source>
        <dbReference type="EMBL" id="SHI98187.1"/>
    </source>
</evidence>
<organism evidence="1 2">
    <name type="scientific">Bacteroides stercorirosoris</name>
    <dbReference type="NCBI Taxonomy" id="871324"/>
    <lineage>
        <taxon>Bacteria</taxon>
        <taxon>Pseudomonadati</taxon>
        <taxon>Bacteroidota</taxon>
        <taxon>Bacteroidia</taxon>
        <taxon>Bacteroidales</taxon>
        <taxon>Bacteroidaceae</taxon>
        <taxon>Bacteroides</taxon>
    </lineage>
</organism>
<dbReference type="GeneID" id="92712301"/>
<dbReference type="EMBL" id="FQZN01000012">
    <property type="protein sequence ID" value="SHI98187.1"/>
    <property type="molecule type" value="Genomic_DNA"/>
</dbReference>
<reference evidence="2" key="1">
    <citation type="submission" date="2016-11" db="EMBL/GenBank/DDBJ databases">
        <authorList>
            <person name="Varghese N."/>
            <person name="Submissions S."/>
        </authorList>
    </citation>
    <scope>NUCLEOTIDE SEQUENCE [LARGE SCALE GENOMIC DNA]</scope>
    <source>
        <strain evidence="2">DSM 26884</strain>
    </source>
</reference>
<sequence length="189" mass="22190">MSEVLTKRKKMMFSEWFRILHHGYFEKPFQFETLSKPKFVSGKVVPNDLNDLTFGQVIELQGIQEVGSMFIVPLRVVMGMSDEEVMEASATEVVRFAAWAAREMERINKLFASTNRKPTDKERKAGIELLRFGVFGTVDYYAQRMGIRDHEEVMAVPWMRVYKCLQIDSEKAKYELRLRKVYEDENSRK</sequence>
<accession>A0A1M6FKG6</accession>
<dbReference type="AlphaFoldDB" id="A0A1M6FKG6"/>
<dbReference type="Proteomes" id="UP000184192">
    <property type="component" value="Unassembled WGS sequence"/>
</dbReference>
<protein>
    <submittedName>
        <fullName evidence="1">Uncharacterized protein</fullName>
    </submittedName>
</protein>
<gene>
    <name evidence="1" type="ORF">SAMN05444350_11282</name>
</gene>
<keyword evidence="2" id="KW-1185">Reference proteome</keyword>
<proteinExistence type="predicted"/>